<evidence type="ECO:0000313" key="3">
    <source>
        <dbReference type="Proteomes" id="UP000263517"/>
    </source>
</evidence>
<dbReference type="AlphaFoldDB" id="A0A350P2J3"/>
<evidence type="ECO:0000256" key="1">
    <source>
        <dbReference type="SAM" id="MobiDB-lite"/>
    </source>
</evidence>
<gene>
    <name evidence="2" type="ORF">DCW74_07230</name>
</gene>
<dbReference type="Proteomes" id="UP000263517">
    <property type="component" value="Unassembled WGS sequence"/>
</dbReference>
<sequence length="379" mass="44484">MNEEEALSSLRAVTSTEQEQNKIQPQEQYFGEEGDLRRISFFDISNQINNSENLPNPKVVASFSNFGENYKNNYVVVDFTYFIIFYRINESDVTILDIRETPSSDIAVLNYAFIEDVDSDGFIEAYLSISSGFRGWTQEDLYVFSFLDGKYNLKKLATYYWELDFESVSILKHFSENQLDLINNWGENFKVHDYDSFSLLDTISAQDLLKVDDTKFDEFISVFREKNAYEYLEIKRSEFREELDRNSGNISPIELTNEQLKKMSSHNGRLYPEQTCNEKYKAFSYRYRGNLYSIITIKGKPFIVSTHDRLRRGSIEVLASEDINEEPILYVVYHPDLVYEESKIYIFFDLKNAPKFITTYGKFGYGTEQNRFFNKICAK</sequence>
<protein>
    <submittedName>
        <fullName evidence="2">Uncharacterized protein</fullName>
    </submittedName>
</protein>
<feature type="region of interest" description="Disordered" evidence="1">
    <location>
        <begin position="1"/>
        <end position="24"/>
    </location>
</feature>
<accession>A0A350P2J3</accession>
<reference evidence="2 3" key="1">
    <citation type="journal article" date="2018" name="Nat. Biotechnol.">
        <title>A standardized bacterial taxonomy based on genome phylogeny substantially revises the tree of life.</title>
        <authorList>
            <person name="Parks D.H."/>
            <person name="Chuvochina M."/>
            <person name="Waite D.W."/>
            <person name="Rinke C."/>
            <person name="Skarshewski A."/>
            <person name="Chaumeil P.A."/>
            <person name="Hugenholtz P."/>
        </authorList>
    </citation>
    <scope>NUCLEOTIDE SEQUENCE [LARGE SCALE GENOMIC DNA]</scope>
    <source>
        <strain evidence="2">UBA11978</strain>
    </source>
</reference>
<dbReference type="EMBL" id="DNAN01000250">
    <property type="protein sequence ID" value="HAW75510.1"/>
    <property type="molecule type" value="Genomic_DNA"/>
</dbReference>
<name>A0A350P2J3_9ALTE</name>
<comment type="caution">
    <text evidence="2">The sequence shown here is derived from an EMBL/GenBank/DDBJ whole genome shotgun (WGS) entry which is preliminary data.</text>
</comment>
<evidence type="ECO:0000313" key="2">
    <source>
        <dbReference type="EMBL" id="HAW75510.1"/>
    </source>
</evidence>
<feature type="compositionally biased region" description="Polar residues" evidence="1">
    <location>
        <begin position="11"/>
        <end position="24"/>
    </location>
</feature>
<organism evidence="2 3">
    <name type="scientific">Alteromonas australica</name>
    <dbReference type="NCBI Taxonomy" id="589873"/>
    <lineage>
        <taxon>Bacteria</taxon>
        <taxon>Pseudomonadati</taxon>
        <taxon>Pseudomonadota</taxon>
        <taxon>Gammaproteobacteria</taxon>
        <taxon>Alteromonadales</taxon>
        <taxon>Alteromonadaceae</taxon>
        <taxon>Alteromonas/Salinimonas group</taxon>
        <taxon>Alteromonas</taxon>
    </lineage>
</organism>
<proteinExistence type="predicted"/>